<keyword evidence="1 4" id="KW-0820">tRNA-binding</keyword>
<evidence type="ECO:0000313" key="6">
    <source>
        <dbReference type="Proteomes" id="UP000176997"/>
    </source>
</evidence>
<comment type="function">
    <text evidence="4">Catalyzes the release of premature peptidyl moieties from peptidyl-tRNA molecules trapped in stalled 50S ribosomal subunits, and thus maintains levels of free tRNAs and 50S ribosomes.</text>
</comment>
<reference evidence="5 6" key="1">
    <citation type="journal article" date="2016" name="Nat. Commun.">
        <title>Thousands of microbial genomes shed light on interconnected biogeochemical processes in an aquifer system.</title>
        <authorList>
            <person name="Anantharaman K."/>
            <person name="Brown C.T."/>
            <person name="Hug L.A."/>
            <person name="Sharon I."/>
            <person name="Castelle C.J."/>
            <person name="Probst A.J."/>
            <person name="Thomas B.C."/>
            <person name="Singh A."/>
            <person name="Wilkins M.J."/>
            <person name="Karaoz U."/>
            <person name="Brodie E.L."/>
            <person name="Williams K.H."/>
            <person name="Hubbard S.S."/>
            <person name="Banfield J.F."/>
        </authorList>
    </citation>
    <scope>NUCLEOTIDE SEQUENCE [LARGE SCALE GENOMIC DNA]</scope>
</reference>
<dbReference type="InterPro" id="IPR001328">
    <property type="entry name" value="Pept_tRNA_hydro"/>
</dbReference>
<dbReference type="NCBIfam" id="TIGR00447">
    <property type="entry name" value="pth"/>
    <property type="match status" value="1"/>
</dbReference>
<dbReference type="Gene3D" id="3.40.50.1470">
    <property type="entry name" value="Peptidyl-tRNA hydrolase"/>
    <property type="match status" value="1"/>
</dbReference>
<gene>
    <name evidence="4" type="primary">pth</name>
    <name evidence="5" type="ORF">A2675_01070</name>
</gene>
<sequence>MAYIIAGLGNPGEEYEGSRHNVGRMVLEHFAKKHDLDDWKDDKKVKARTAKGKVGKESVVLIEPETFMNNSGKALAPLVTNKKQAERLIVIYDDLDLPLGSLKVSFNRSSGGHRGLESIIKALKTPAFVRLRVGVSPTTPSGKLKKPQGEKAVIDFILGKFKPKDLEVFKKTLKKTTEALELIVTEGREIAMGEVN</sequence>
<keyword evidence="2 4" id="KW-0378">Hydrolase</keyword>
<name>A0A1G2S697_9BACT</name>
<dbReference type="AlphaFoldDB" id="A0A1G2S697"/>
<dbReference type="CDD" id="cd00462">
    <property type="entry name" value="PTH"/>
    <property type="match status" value="1"/>
</dbReference>
<dbReference type="InterPro" id="IPR036416">
    <property type="entry name" value="Pept_tRNA_hydro_sf"/>
</dbReference>
<feature type="binding site" evidence="4">
    <location>
        <position position="69"/>
    </location>
    <ligand>
        <name>tRNA</name>
        <dbReference type="ChEBI" id="CHEBI:17843"/>
    </ligand>
</feature>
<organism evidence="5 6">
    <name type="scientific">Candidatus Yonathbacteria bacterium RIFCSPHIGHO2_01_FULL_51_10</name>
    <dbReference type="NCBI Taxonomy" id="1802723"/>
    <lineage>
        <taxon>Bacteria</taxon>
        <taxon>Candidatus Yonathiibacteriota</taxon>
    </lineage>
</organism>
<accession>A0A1G2S697</accession>
<comment type="catalytic activity">
    <reaction evidence="4">
        <text>an N-acyl-L-alpha-aminoacyl-tRNA + H2O = an N-acyl-L-amino acid + a tRNA + H(+)</text>
        <dbReference type="Rhea" id="RHEA:54448"/>
        <dbReference type="Rhea" id="RHEA-COMP:10123"/>
        <dbReference type="Rhea" id="RHEA-COMP:13883"/>
        <dbReference type="ChEBI" id="CHEBI:15377"/>
        <dbReference type="ChEBI" id="CHEBI:15378"/>
        <dbReference type="ChEBI" id="CHEBI:59874"/>
        <dbReference type="ChEBI" id="CHEBI:78442"/>
        <dbReference type="ChEBI" id="CHEBI:138191"/>
        <dbReference type="EC" id="3.1.1.29"/>
    </reaction>
</comment>
<dbReference type="STRING" id="1802723.A2675_01070"/>
<comment type="subunit">
    <text evidence="4">Monomer.</text>
</comment>
<dbReference type="GO" id="GO:0005737">
    <property type="term" value="C:cytoplasm"/>
    <property type="evidence" value="ECO:0007669"/>
    <property type="project" value="UniProtKB-SubCell"/>
</dbReference>
<evidence type="ECO:0000256" key="4">
    <source>
        <dbReference type="HAMAP-Rule" id="MF_00083"/>
    </source>
</evidence>
<feature type="binding site" evidence="4">
    <location>
        <position position="67"/>
    </location>
    <ligand>
        <name>tRNA</name>
        <dbReference type="ChEBI" id="CHEBI:17843"/>
    </ligand>
</feature>
<dbReference type="SUPFAM" id="SSF53178">
    <property type="entry name" value="Peptidyl-tRNA hydrolase-like"/>
    <property type="match status" value="1"/>
</dbReference>
<proteinExistence type="inferred from homology"/>
<comment type="subcellular location">
    <subcellularLocation>
        <location evidence="4">Cytoplasm</location>
    </subcellularLocation>
</comment>
<comment type="similarity">
    <text evidence="4">Belongs to the PTH family.</text>
</comment>
<dbReference type="PANTHER" id="PTHR17224:SF1">
    <property type="entry name" value="PEPTIDYL-TRNA HYDROLASE"/>
    <property type="match status" value="1"/>
</dbReference>
<comment type="function">
    <text evidence="4">Hydrolyzes ribosome-free peptidyl-tRNAs (with 1 or more amino acids incorporated), which drop off the ribosome during protein synthesis, or as a result of ribosome stalling.</text>
</comment>
<feature type="site" description="Discriminates between blocked and unblocked aminoacyl-tRNA" evidence="4">
    <location>
        <position position="10"/>
    </location>
</feature>
<comment type="caution">
    <text evidence="5">The sequence shown here is derived from an EMBL/GenBank/DDBJ whole genome shotgun (WGS) entry which is preliminary data.</text>
</comment>
<feature type="binding site" evidence="4">
    <location>
        <position position="15"/>
    </location>
    <ligand>
        <name>tRNA</name>
        <dbReference type="ChEBI" id="CHEBI:17843"/>
    </ligand>
</feature>
<dbReference type="GO" id="GO:0004045">
    <property type="term" value="F:peptidyl-tRNA hydrolase activity"/>
    <property type="evidence" value="ECO:0007669"/>
    <property type="project" value="UniProtKB-UniRule"/>
</dbReference>
<dbReference type="Pfam" id="PF01195">
    <property type="entry name" value="Pept_tRNA_hydro"/>
    <property type="match status" value="1"/>
</dbReference>
<evidence type="ECO:0000256" key="1">
    <source>
        <dbReference type="ARBA" id="ARBA00022555"/>
    </source>
</evidence>
<dbReference type="EMBL" id="MHUS01000036">
    <property type="protein sequence ID" value="OHA80082.1"/>
    <property type="molecule type" value="Genomic_DNA"/>
</dbReference>
<comment type="caution">
    <text evidence="4">Lacks conserved residue(s) required for the propagation of feature annotation.</text>
</comment>
<dbReference type="EC" id="3.1.1.29" evidence="4"/>
<dbReference type="GO" id="GO:0006515">
    <property type="term" value="P:protein quality control for misfolded or incompletely synthesized proteins"/>
    <property type="evidence" value="ECO:0007669"/>
    <property type="project" value="UniProtKB-UniRule"/>
</dbReference>
<dbReference type="Proteomes" id="UP000176997">
    <property type="component" value="Unassembled WGS sequence"/>
</dbReference>
<evidence type="ECO:0000256" key="2">
    <source>
        <dbReference type="ARBA" id="ARBA00022801"/>
    </source>
</evidence>
<keyword evidence="3 4" id="KW-0694">RNA-binding</keyword>
<evidence type="ECO:0000256" key="3">
    <source>
        <dbReference type="ARBA" id="ARBA00022884"/>
    </source>
</evidence>
<dbReference type="PANTHER" id="PTHR17224">
    <property type="entry name" value="PEPTIDYL-TRNA HYDROLASE"/>
    <property type="match status" value="1"/>
</dbReference>
<protein>
    <recommendedName>
        <fullName evidence="4">Peptidyl-tRNA hydrolase</fullName>
        <shortName evidence="4">Pth</shortName>
        <ecNumber evidence="4">3.1.1.29</ecNumber>
    </recommendedName>
</protein>
<feature type="active site" description="Proton acceptor" evidence="4">
    <location>
        <position position="20"/>
    </location>
</feature>
<keyword evidence="4" id="KW-0963">Cytoplasm</keyword>
<evidence type="ECO:0000313" key="5">
    <source>
        <dbReference type="EMBL" id="OHA80082.1"/>
    </source>
</evidence>
<feature type="site" description="Stabilizes the basic form of H active site to accept a proton" evidence="4">
    <location>
        <position position="93"/>
    </location>
</feature>
<dbReference type="GO" id="GO:0072344">
    <property type="term" value="P:rescue of stalled ribosome"/>
    <property type="evidence" value="ECO:0007669"/>
    <property type="project" value="UniProtKB-UniRule"/>
</dbReference>
<dbReference type="GO" id="GO:0000049">
    <property type="term" value="F:tRNA binding"/>
    <property type="evidence" value="ECO:0007669"/>
    <property type="project" value="UniProtKB-UniRule"/>
</dbReference>
<dbReference type="HAMAP" id="MF_00083">
    <property type="entry name" value="Pept_tRNA_hydro_bact"/>
    <property type="match status" value="1"/>
</dbReference>